<feature type="domain" description="Core-binding (CB)" evidence="7">
    <location>
        <begin position="57"/>
        <end position="136"/>
    </location>
</feature>
<evidence type="ECO:0000256" key="1">
    <source>
        <dbReference type="ARBA" id="ARBA00008857"/>
    </source>
</evidence>
<dbReference type="GO" id="GO:0006310">
    <property type="term" value="P:DNA recombination"/>
    <property type="evidence" value="ECO:0007669"/>
    <property type="project" value="UniProtKB-KW"/>
</dbReference>
<evidence type="ECO:0000259" key="7">
    <source>
        <dbReference type="PROSITE" id="PS51900"/>
    </source>
</evidence>
<dbReference type="InterPro" id="IPR011010">
    <property type="entry name" value="DNA_brk_join_enz"/>
</dbReference>
<keyword evidence="2" id="KW-0229">DNA integration</keyword>
<protein>
    <submittedName>
        <fullName evidence="8">Integrase</fullName>
    </submittedName>
</protein>
<evidence type="ECO:0000256" key="3">
    <source>
        <dbReference type="ARBA" id="ARBA00023125"/>
    </source>
</evidence>
<dbReference type="InterPro" id="IPR010998">
    <property type="entry name" value="Integrase_recombinase_N"/>
</dbReference>
<dbReference type="GO" id="GO:0003677">
    <property type="term" value="F:DNA binding"/>
    <property type="evidence" value="ECO:0007669"/>
    <property type="project" value="UniProtKB-UniRule"/>
</dbReference>
<keyword evidence="9" id="KW-1185">Reference proteome</keyword>
<sequence>MPIFQRGTTWWIDITTANGERIRRSAKTKVKREAQELHDKLKSEQWQVCKLGKKEDRTWQDAVIKWITEQDGHKRSIETDRYHLRWLDGHLGGKTLSQIDKPLLESIRDAKKSEGSSNATANRVLSLIRAILNRAKNEWDWLDTVPVFRFLPEPKERIRWLTHEEAAAVIAELPEHLAAMARFALATGLREANVTGLLWRQVDLRRECAWIESHQAKAGKPIAVPLNSDAMSVLRSRQGQHRDYVFVYEGEPVKKAGGNAWRKALVRAGIEDFRWHDLRHTWASWHIQAGTPLDALQKLGGWASYDMVLRYAHLSSEHLKPYAGNSKMISLDIVEFAKLKIAS</sequence>
<evidence type="ECO:0000313" key="8">
    <source>
        <dbReference type="EMBL" id="OAI28470.1"/>
    </source>
</evidence>
<dbReference type="Gene3D" id="1.10.443.10">
    <property type="entry name" value="Intergrase catalytic core"/>
    <property type="match status" value="1"/>
</dbReference>
<dbReference type="EMBL" id="LUUK01000010">
    <property type="protein sequence ID" value="OAI28470.1"/>
    <property type="molecule type" value="Genomic_DNA"/>
</dbReference>
<evidence type="ECO:0000259" key="6">
    <source>
        <dbReference type="PROSITE" id="PS51898"/>
    </source>
</evidence>
<dbReference type="GO" id="GO:0015074">
    <property type="term" value="P:DNA integration"/>
    <property type="evidence" value="ECO:0007669"/>
    <property type="project" value="UniProtKB-KW"/>
</dbReference>
<dbReference type="InterPro" id="IPR044068">
    <property type="entry name" value="CB"/>
</dbReference>
<accession>A0A177PGI2</accession>
<dbReference type="PANTHER" id="PTHR30349:SF64">
    <property type="entry name" value="PROPHAGE INTEGRASE INTD-RELATED"/>
    <property type="match status" value="1"/>
</dbReference>
<evidence type="ECO:0000256" key="4">
    <source>
        <dbReference type="ARBA" id="ARBA00023172"/>
    </source>
</evidence>
<comment type="caution">
    <text evidence="8">The sequence shown here is derived from an EMBL/GenBank/DDBJ whole genome shotgun (WGS) entry which is preliminary data.</text>
</comment>
<dbReference type="OrthoDB" id="9795573at2"/>
<evidence type="ECO:0000256" key="2">
    <source>
        <dbReference type="ARBA" id="ARBA00022908"/>
    </source>
</evidence>
<dbReference type="InterPro" id="IPR013762">
    <property type="entry name" value="Integrase-like_cat_sf"/>
</dbReference>
<feature type="domain" description="Tyr recombinase" evidence="6">
    <location>
        <begin position="156"/>
        <end position="324"/>
    </location>
</feature>
<dbReference type="PANTHER" id="PTHR30349">
    <property type="entry name" value="PHAGE INTEGRASE-RELATED"/>
    <property type="match status" value="1"/>
</dbReference>
<dbReference type="AlphaFoldDB" id="A0A177PGI2"/>
<comment type="similarity">
    <text evidence="1">Belongs to the 'phage' integrase family.</text>
</comment>
<gene>
    <name evidence="8" type="ORF">A1355_17390</name>
</gene>
<dbReference type="PROSITE" id="PS51900">
    <property type="entry name" value="CB"/>
    <property type="match status" value="1"/>
</dbReference>
<dbReference type="STRING" id="702114.A1355_17390"/>
<proteinExistence type="inferred from homology"/>
<reference evidence="9" key="1">
    <citation type="submission" date="2016-03" db="EMBL/GenBank/DDBJ databases">
        <authorList>
            <person name="Heylen K."/>
            <person name="De Vos P."/>
            <person name="Vekeman B."/>
        </authorList>
    </citation>
    <scope>NUCLEOTIDE SEQUENCE [LARGE SCALE GENOMIC DNA]</scope>
    <source>
        <strain evidence="9">R-45383</strain>
    </source>
</reference>
<evidence type="ECO:0000313" key="9">
    <source>
        <dbReference type="Proteomes" id="UP000077628"/>
    </source>
</evidence>
<dbReference type="CDD" id="cd00796">
    <property type="entry name" value="INT_Rci_Hp1_C"/>
    <property type="match status" value="1"/>
</dbReference>
<dbReference type="InterPro" id="IPR050090">
    <property type="entry name" value="Tyrosine_recombinase_XerCD"/>
</dbReference>
<dbReference type="Proteomes" id="UP000077628">
    <property type="component" value="Unassembled WGS sequence"/>
</dbReference>
<organism evidence="8 9">
    <name type="scientific">Methylomonas koyamae</name>
    <dbReference type="NCBI Taxonomy" id="702114"/>
    <lineage>
        <taxon>Bacteria</taxon>
        <taxon>Pseudomonadati</taxon>
        <taxon>Pseudomonadota</taxon>
        <taxon>Gammaproteobacteria</taxon>
        <taxon>Methylococcales</taxon>
        <taxon>Methylococcaceae</taxon>
        <taxon>Methylomonas</taxon>
    </lineage>
</organism>
<keyword evidence="4" id="KW-0233">DNA recombination</keyword>
<dbReference type="InterPro" id="IPR002104">
    <property type="entry name" value="Integrase_catalytic"/>
</dbReference>
<dbReference type="Gene3D" id="1.10.150.130">
    <property type="match status" value="1"/>
</dbReference>
<dbReference type="RefSeq" id="WP_064024055.1">
    <property type="nucleotide sequence ID" value="NZ_LUUK01000010.1"/>
</dbReference>
<keyword evidence="3 5" id="KW-0238">DNA-binding</keyword>
<name>A0A177PGI2_9GAMM</name>
<dbReference type="SUPFAM" id="SSF56349">
    <property type="entry name" value="DNA breaking-rejoining enzymes"/>
    <property type="match status" value="1"/>
</dbReference>
<dbReference type="PROSITE" id="PS51898">
    <property type="entry name" value="TYR_RECOMBINASE"/>
    <property type="match status" value="1"/>
</dbReference>
<evidence type="ECO:0000256" key="5">
    <source>
        <dbReference type="PROSITE-ProRule" id="PRU01248"/>
    </source>
</evidence>
<dbReference type="Pfam" id="PF00589">
    <property type="entry name" value="Phage_integrase"/>
    <property type="match status" value="1"/>
</dbReference>